<name>A0A423X2H8_9PEZI</name>
<dbReference type="AlphaFoldDB" id="A0A423X2H8"/>
<dbReference type="Proteomes" id="UP000285146">
    <property type="component" value="Unassembled WGS sequence"/>
</dbReference>
<comment type="caution">
    <text evidence="3">The sequence shown here is derived from an EMBL/GenBank/DDBJ whole genome shotgun (WGS) entry which is preliminary data.</text>
</comment>
<dbReference type="InterPro" id="IPR050817">
    <property type="entry name" value="DjlA_DnaK_co-chaperone"/>
</dbReference>
<dbReference type="Pfam" id="PF00226">
    <property type="entry name" value="DnaJ"/>
    <property type="match status" value="1"/>
</dbReference>
<feature type="region of interest" description="Disordered" evidence="1">
    <location>
        <begin position="108"/>
        <end position="180"/>
    </location>
</feature>
<dbReference type="SMART" id="SM00271">
    <property type="entry name" value="DnaJ"/>
    <property type="match status" value="1"/>
</dbReference>
<protein>
    <recommendedName>
        <fullName evidence="2">J domain-containing protein</fullName>
    </recommendedName>
</protein>
<dbReference type="InParanoid" id="A0A423X2H8"/>
<dbReference type="OrthoDB" id="10250354at2759"/>
<dbReference type="PROSITE" id="PS00636">
    <property type="entry name" value="DNAJ_1"/>
    <property type="match status" value="1"/>
</dbReference>
<dbReference type="STRING" id="1230097.A0A423X2H8"/>
<accession>A0A423X2H8</accession>
<dbReference type="PANTHER" id="PTHR24074">
    <property type="entry name" value="CO-CHAPERONE PROTEIN DJLA"/>
    <property type="match status" value="1"/>
</dbReference>
<dbReference type="InterPro" id="IPR001623">
    <property type="entry name" value="DnaJ_domain"/>
</dbReference>
<keyword evidence="4" id="KW-1185">Reference proteome</keyword>
<reference evidence="3 4" key="1">
    <citation type="submission" date="2015-09" db="EMBL/GenBank/DDBJ databases">
        <title>Host preference determinants of Valsa canker pathogens revealed by comparative genomics.</title>
        <authorList>
            <person name="Yin Z."/>
            <person name="Huang L."/>
        </authorList>
    </citation>
    <scope>NUCLEOTIDE SEQUENCE [LARGE SCALE GENOMIC DNA]</scope>
    <source>
        <strain evidence="3 4">SXYLt</strain>
    </source>
</reference>
<dbReference type="PRINTS" id="PR00625">
    <property type="entry name" value="JDOMAIN"/>
</dbReference>
<evidence type="ECO:0000256" key="1">
    <source>
        <dbReference type="SAM" id="MobiDB-lite"/>
    </source>
</evidence>
<dbReference type="SUPFAM" id="SSF46565">
    <property type="entry name" value="Chaperone J-domain"/>
    <property type="match status" value="1"/>
</dbReference>
<dbReference type="Gene3D" id="1.10.287.110">
    <property type="entry name" value="DnaJ domain"/>
    <property type="match status" value="1"/>
</dbReference>
<gene>
    <name evidence="3" type="ORF">VPNG_06573</name>
</gene>
<evidence type="ECO:0000313" key="4">
    <source>
        <dbReference type="Proteomes" id="UP000285146"/>
    </source>
</evidence>
<feature type="domain" description="J" evidence="2">
    <location>
        <begin position="8"/>
        <end position="74"/>
    </location>
</feature>
<dbReference type="InterPro" id="IPR018253">
    <property type="entry name" value="DnaJ_domain_CS"/>
</dbReference>
<organism evidence="3 4">
    <name type="scientific">Cytospora leucostoma</name>
    <dbReference type="NCBI Taxonomy" id="1230097"/>
    <lineage>
        <taxon>Eukaryota</taxon>
        <taxon>Fungi</taxon>
        <taxon>Dikarya</taxon>
        <taxon>Ascomycota</taxon>
        <taxon>Pezizomycotina</taxon>
        <taxon>Sordariomycetes</taxon>
        <taxon>Sordariomycetidae</taxon>
        <taxon>Diaporthales</taxon>
        <taxon>Cytosporaceae</taxon>
        <taxon>Cytospora</taxon>
    </lineage>
</organism>
<feature type="compositionally biased region" description="Basic and acidic residues" evidence="1">
    <location>
        <begin position="128"/>
        <end position="179"/>
    </location>
</feature>
<dbReference type="CDD" id="cd06257">
    <property type="entry name" value="DnaJ"/>
    <property type="match status" value="1"/>
</dbReference>
<dbReference type="PROSITE" id="PS50076">
    <property type="entry name" value="DNAJ_2"/>
    <property type="match status" value="1"/>
</dbReference>
<evidence type="ECO:0000259" key="2">
    <source>
        <dbReference type="PROSITE" id="PS50076"/>
    </source>
</evidence>
<sequence>MPSQPTFDYYAELEIERSASPRELTSSYRRLALVHHPDRNPDNKEEATSRFQRLQLAYETLSDPAQRADYDLYNNTAQTPLSCSFTDDDNLQFPTEATRTGFADWTHIPRAPFQGFPTGGYPRGSTSYERRDPRQERRWRQAQRDEAARESRRRQRDERRRQGAEEAYQEHREAVAAREYRRRQREQRSFQRMEELLQRQKELVAEAEKIHQLEEERRLQEKMWKDLEAFTNDERLTACLHSAFYTNIPQRWKVKCTICSGMIGFECPHCSALICQSCLTITSADKWKNLDKAARKNTRTFDEGIDDAIRHSAAHKTEAPFMDSSWPEVDTCDVM</sequence>
<dbReference type="InterPro" id="IPR036869">
    <property type="entry name" value="J_dom_sf"/>
</dbReference>
<evidence type="ECO:0000313" key="3">
    <source>
        <dbReference type="EMBL" id="ROW10011.1"/>
    </source>
</evidence>
<dbReference type="EMBL" id="LKEB01000029">
    <property type="protein sequence ID" value="ROW10011.1"/>
    <property type="molecule type" value="Genomic_DNA"/>
</dbReference>
<proteinExistence type="predicted"/>